<dbReference type="Gene3D" id="1.10.260.40">
    <property type="entry name" value="lambda repressor-like DNA-binding domains"/>
    <property type="match status" value="1"/>
</dbReference>
<dbReference type="InterPro" id="IPR001387">
    <property type="entry name" value="Cro/C1-type_HTH"/>
</dbReference>
<accession>A0ABY6YY20</accession>
<dbReference type="PROSITE" id="PS50943">
    <property type="entry name" value="HTH_CROC1"/>
    <property type="match status" value="1"/>
</dbReference>
<dbReference type="CDD" id="cd00093">
    <property type="entry name" value="HTH_XRE"/>
    <property type="match status" value="1"/>
</dbReference>
<dbReference type="SMART" id="SM00530">
    <property type="entry name" value="HTH_XRE"/>
    <property type="match status" value="1"/>
</dbReference>
<protein>
    <submittedName>
        <fullName evidence="2">Helix-turn-helix domain-containing protein</fullName>
    </submittedName>
</protein>
<dbReference type="SUPFAM" id="SSF47413">
    <property type="entry name" value="lambda repressor-like DNA-binding domains"/>
    <property type="match status" value="1"/>
</dbReference>
<sequence>MAKSFYPRPWMTNAREKKGYSTSDLAAKVGTTRSHIWAIEVGRRTPRRELAHKIARELCVDVGNFMRLDVQNEHDISRAQ</sequence>
<dbReference type="Pfam" id="PF01381">
    <property type="entry name" value="HTH_3"/>
    <property type="match status" value="1"/>
</dbReference>
<gene>
    <name evidence="2" type="ORF">NZD86_11735</name>
</gene>
<evidence type="ECO:0000259" key="1">
    <source>
        <dbReference type="PROSITE" id="PS50943"/>
    </source>
</evidence>
<dbReference type="RefSeq" id="WP_268041775.1">
    <property type="nucleotide sequence ID" value="NZ_CP104064.1"/>
</dbReference>
<evidence type="ECO:0000313" key="2">
    <source>
        <dbReference type="EMBL" id="WAH35001.1"/>
    </source>
</evidence>
<keyword evidence="3" id="KW-1185">Reference proteome</keyword>
<dbReference type="EMBL" id="CP104064">
    <property type="protein sequence ID" value="WAH35001.1"/>
    <property type="molecule type" value="Genomic_DNA"/>
</dbReference>
<organism evidence="2 3">
    <name type="scientific">Alicyclobacillus dauci</name>
    <dbReference type="NCBI Taxonomy" id="1475485"/>
    <lineage>
        <taxon>Bacteria</taxon>
        <taxon>Bacillati</taxon>
        <taxon>Bacillota</taxon>
        <taxon>Bacilli</taxon>
        <taxon>Bacillales</taxon>
        <taxon>Alicyclobacillaceae</taxon>
        <taxon>Alicyclobacillus</taxon>
    </lineage>
</organism>
<proteinExistence type="predicted"/>
<dbReference type="Proteomes" id="UP001164803">
    <property type="component" value="Chromosome"/>
</dbReference>
<name>A0ABY6YY20_9BACL</name>
<dbReference type="InterPro" id="IPR010982">
    <property type="entry name" value="Lambda_DNA-bd_dom_sf"/>
</dbReference>
<reference evidence="2" key="1">
    <citation type="submission" date="2022-08" db="EMBL/GenBank/DDBJ databases">
        <title>Alicyclobacillus dauci DSM2870, complete genome.</title>
        <authorList>
            <person name="Wang Q."/>
            <person name="Cai R."/>
            <person name="Wang Z."/>
        </authorList>
    </citation>
    <scope>NUCLEOTIDE SEQUENCE</scope>
    <source>
        <strain evidence="2">DSM 28700</strain>
    </source>
</reference>
<evidence type="ECO:0000313" key="3">
    <source>
        <dbReference type="Proteomes" id="UP001164803"/>
    </source>
</evidence>
<feature type="domain" description="HTH cro/C1-type" evidence="1">
    <location>
        <begin position="11"/>
        <end position="65"/>
    </location>
</feature>